<evidence type="ECO:0000256" key="4">
    <source>
        <dbReference type="ARBA" id="ARBA00022807"/>
    </source>
</evidence>
<dbReference type="AlphaFoldDB" id="A0A0R0LZX2"/>
<dbReference type="PANTHER" id="PTHR12606:SF141">
    <property type="entry name" value="GH15225P-RELATED"/>
    <property type="match status" value="1"/>
</dbReference>
<sequence>MPKKLKITLSNSQRISNAKNSRLEVLKCLRNELQNKSFLKNINITIYEFYILLTNAYLNDLIIDSYFELILKYASKERDLNVYAFNATFYAIIKNFVSASDFDKLVQDSFKHLKLDIFTYDLVIWPVCEAKHWIFVVFDGKSSELQIWNSKNLLHQDGKGFIVNDKPESFSKFSSWSQITAIPIIKYIYAQYRRIEVKQKSLAIVLKHSQTQPNEYDCGVFVCMFARHIINKDSREFKIENLFDWRTKILFQLIHGEILYDIDHIFE</sequence>
<dbReference type="InterPro" id="IPR003653">
    <property type="entry name" value="Peptidase_C48_C"/>
</dbReference>
<gene>
    <name evidence="6" type="ORF">M153_1820009273</name>
</gene>
<dbReference type="SUPFAM" id="SSF54001">
    <property type="entry name" value="Cysteine proteinases"/>
    <property type="match status" value="1"/>
</dbReference>
<dbReference type="GO" id="GO:0016926">
    <property type="term" value="P:protein desumoylation"/>
    <property type="evidence" value="ECO:0007669"/>
    <property type="project" value="TreeGrafter"/>
</dbReference>
<dbReference type="Gene3D" id="3.40.395.10">
    <property type="entry name" value="Adenoviral Proteinase, Chain A"/>
    <property type="match status" value="1"/>
</dbReference>
<reference evidence="6 7" key="1">
    <citation type="submission" date="2015-07" db="EMBL/GenBank/DDBJ databases">
        <title>The genome of Pseudoloma neurophilia, a relevant intracellular parasite of the zebrafish.</title>
        <authorList>
            <person name="Ndikumana S."/>
            <person name="Pelin A."/>
            <person name="Sanders J."/>
            <person name="Corradi N."/>
        </authorList>
    </citation>
    <scope>NUCLEOTIDE SEQUENCE [LARGE SCALE GENOMIC DNA]</scope>
    <source>
        <strain evidence="6 7">MK1</strain>
    </source>
</reference>
<organism evidence="6 7">
    <name type="scientific">Pseudoloma neurophilia</name>
    <dbReference type="NCBI Taxonomy" id="146866"/>
    <lineage>
        <taxon>Eukaryota</taxon>
        <taxon>Fungi</taxon>
        <taxon>Fungi incertae sedis</taxon>
        <taxon>Microsporidia</taxon>
        <taxon>Pseudoloma</taxon>
    </lineage>
</organism>
<dbReference type="PROSITE" id="PS50600">
    <property type="entry name" value="ULP_PROTEASE"/>
    <property type="match status" value="1"/>
</dbReference>
<name>A0A0R0LZX2_9MICR</name>
<dbReference type="EMBL" id="LGUB01000046">
    <property type="protein sequence ID" value="KRH94648.1"/>
    <property type="molecule type" value="Genomic_DNA"/>
</dbReference>
<evidence type="ECO:0000256" key="2">
    <source>
        <dbReference type="ARBA" id="ARBA00022670"/>
    </source>
</evidence>
<evidence type="ECO:0000259" key="5">
    <source>
        <dbReference type="PROSITE" id="PS50600"/>
    </source>
</evidence>
<proteinExistence type="inferred from homology"/>
<keyword evidence="2 6" id="KW-0645">Protease</keyword>
<accession>A0A0R0LZX2</accession>
<dbReference type="GO" id="GO:0016929">
    <property type="term" value="F:deSUMOylase activity"/>
    <property type="evidence" value="ECO:0007669"/>
    <property type="project" value="TreeGrafter"/>
</dbReference>
<dbReference type="Pfam" id="PF02902">
    <property type="entry name" value="Peptidase_C48"/>
    <property type="match status" value="1"/>
</dbReference>
<dbReference type="VEuPathDB" id="MicrosporidiaDB:M153_1820009273"/>
<keyword evidence="4" id="KW-0788">Thiol protease</keyword>
<feature type="domain" description="Ubiquitin-like protease family profile" evidence="5">
    <location>
        <begin position="42"/>
        <end position="229"/>
    </location>
</feature>
<protein>
    <submittedName>
        <fullName evidence="6">Protease, Ulp1 family</fullName>
    </submittedName>
</protein>
<keyword evidence="7" id="KW-1185">Reference proteome</keyword>
<dbReference type="GO" id="GO:0005634">
    <property type="term" value="C:nucleus"/>
    <property type="evidence" value="ECO:0007669"/>
    <property type="project" value="TreeGrafter"/>
</dbReference>
<evidence type="ECO:0000256" key="3">
    <source>
        <dbReference type="ARBA" id="ARBA00022801"/>
    </source>
</evidence>
<dbReference type="InterPro" id="IPR038765">
    <property type="entry name" value="Papain-like_cys_pep_sf"/>
</dbReference>
<evidence type="ECO:0000313" key="7">
    <source>
        <dbReference type="Proteomes" id="UP000051530"/>
    </source>
</evidence>
<dbReference type="OrthoDB" id="1939479at2759"/>
<dbReference type="GO" id="GO:0006508">
    <property type="term" value="P:proteolysis"/>
    <property type="evidence" value="ECO:0007669"/>
    <property type="project" value="UniProtKB-KW"/>
</dbReference>
<keyword evidence="3" id="KW-0378">Hydrolase</keyword>
<dbReference type="Proteomes" id="UP000051530">
    <property type="component" value="Unassembled WGS sequence"/>
</dbReference>
<dbReference type="PANTHER" id="PTHR12606">
    <property type="entry name" value="SENTRIN/SUMO-SPECIFIC PROTEASE"/>
    <property type="match status" value="1"/>
</dbReference>
<comment type="caution">
    <text evidence="6">The sequence shown here is derived from an EMBL/GenBank/DDBJ whole genome shotgun (WGS) entry which is preliminary data.</text>
</comment>
<comment type="similarity">
    <text evidence="1">Belongs to the peptidase C48 family.</text>
</comment>
<evidence type="ECO:0000313" key="6">
    <source>
        <dbReference type="EMBL" id="KRH94648.1"/>
    </source>
</evidence>
<evidence type="ECO:0000256" key="1">
    <source>
        <dbReference type="ARBA" id="ARBA00005234"/>
    </source>
</evidence>